<dbReference type="AlphaFoldDB" id="A0A0F9I4F4"/>
<keyword evidence="1" id="KW-1133">Transmembrane helix</keyword>
<protein>
    <submittedName>
        <fullName evidence="2">Uncharacterized protein</fullName>
    </submittedName>
</protein>
<sequence>MLRVIAIILFSIVAAFTAAGLGVMLLWNWLALGLFGAPHVNLLQAVGLVVTFIFLRAFLMVRVKINR</sequence>
<proteinExistence type="predicted"/>
<feature type="transmembrane region" description="Helical" evidence="1">
    <location>
        <begin position="7"/>
        <end position="30"/>
    </location>
</feature>
<evidence type="ECO:0000256" key="1">
    <source>
        <dbReference type="SAM" id="Phobius"/>
    </source>
</evidence>
<comment type="caution">
    <text evidence="2">The sequence shown here is derived from an EMBL/GenBank/DDBJ whole genome shotgun (WGS) entry which is preliminary data.</text>
</comment>
<dbReference type="EMBL" id="LAZR01015129">
    <property type="protein sequence ID" value="KKM14509.1"/>
    <property type="molecule type" value="Genomic_DNA"/>
</dbReference>
<keyword evidence="1" id="KW-0472">Membrane</keyword>
<feature type="transmembrane region" description="Helical" evidence="1">
    <location>
        <begin position="42"/>
        <end position="61"/>
    </location>
</feature>
<organism evidence="2">
    <name type="scientific">marine sediment metagenome</name>
    <dbReference type="NCBI Taxonomy" id="412755"/>
    <lineage>
        <taxon>unclassified sequences</taxon>
        <taxon>metagenomes</taxon>
        <taxon>ecological metagenomes</taxon>
    </lineage>
</organism>
<keyword evidence="1" id="KW-0812">Transmembrane</keyword>
<reference evidence="2" key="1">
    <citation type="journal article" date="2015" name="Nature">
        <title>Complex archaea that bridge the gap between prokaryotes and eukaryotes.</title>
        <authorList>
            <person name="Spang A."/>
            <person name="Saw J.H."/>
            <person name="Jorgensen S.L."/>
            <person name="Zaremba-Niedzwiedzka K."/>
            <person name="Martijn J."/>
            <person name="Lind A.E."/>
            <person name="van Eijk R."/>
            <person name="Schleper C."/>
            <person name="Guy L."/>
            <person name="Ettema T.J."/>
        </authorList>
    </citation>
    <scope>NUCLEOTIDE SEQUENCE</scope>
</reference>
<name>A0A0F9I4F4_9ZZZZ</name>
<evidence type="ECO:0000313" key="2">
    <source>
        <dbReference type="EMBL" id="KKM14509.1"/>
    </source>
</evidence>
<accession>A0A0F9I4F4</accession>
<gene>
    <name evidence="2" type="ORF">LCGC14_1705380</name>
</gene>